<evidence type="ECO:0000313" key="2">
    <source>
        <dbReference type="Proteomes" id="UP000288892"/>
    </source>
</evidence>
<gene>
    <name evidence="1" type="ORF">VU01_10905</name>
</gene>
<dbReference type="AlphaFoldDB" id="A0A444JF59"/>
<organism evidence="1 2">
    <name type="scientific">Candidatus Electrothrix marina</name>
    <dbReference type="NCBI Taxonomy" id="1859130"/>
    <lineage>
        <taxon>Bacteria</taxon>
        <taxon>Pseudomonadati</taxon>
        <taxon>Thermodesulfobacteriota</taxon>
        <taxon>Desulfobulbia</taxon>
        <taxon>Desulfobulbales</taxon>
        <taxon>Desulfobulbaceae</taxon>
        <taxon>Candidatus Electrothrix</taxon>
    </lineage>
</organism>
<name>A0A444JF59_9BACT</name>
<feature type="non-terminal residue" evidence="1">
    <location>
        <position position="1"/>
    </location>
</feature>
<sequence length="53" mass="5802">GSPDELADRLLEYPLGSPAYAQACRAAERLAQTQQGAAKRQAEMVLRVMKGQR</sequence>
<comment type="caution">
    <text evidence="1">The sequence shown here is derived from an EMBL/GenBank/DDBJ whole genome shotgun (WGS) entry which is preliminary data.</text>
</comment>
<keyword evidence="2" id="KW-1185">Reference proteome</keyword>
<evidence type="ECO:0000313" key="1">
    <source>
        <dbReference type="EMBL" id="RWX51729.1"/>
    </source>
</evidence>
<dbReference type="Proteomes" id="UP000288892">
    <property type="component" value="Unassembled WGS sequence"/>
</dbReference>
<dbReference type="EMBL" id="MTKS01000090">
    <property type="protein sequence ID" value="RWX51729.1"/>
    <property type="molecule type" value="Genomic_DNA"/>
</dbReference>
<reference evidence="1 2" key="1">
    <citation type="submission" date="2017-01" db="EMBL/GenBank/DDBJ databases">
        <title>The cable genome- insights into the physiology and evolution of filamentous bacteria capable of sulfide oxidation via long distance electron transfer.</title>
        <authorList>
            <person name="Schreiber L."/>
            <person name="Bjerg J.T."/>
            <person name="Boggild A."/>
            <person name="Van De Vossenberg J."/>
            <person name="Meysman F."/>
            <person name="Nielsen L.P."/>
            <person name="Schramm A."/>
            <person name="Kjeldsen K.U."/>
        </authorList>
    </citation>
    <scope>NUCLEOTIDE SEQUENCE [LARGE SCALE GENOMIC DNA]</scope>
    <source>
        <strain evidence="1">A5</strain>
    </source>
</reference>
<protein>
    <submittedName>
        <fullName evidence="1">Uncharacterized protein</fullName>
    </submittedName>
</protein>
<accession>A0A444JF59</accession>
<proteinExistence type="predicted"/>